<dbReference type="SMART" id="SM00220">
    <property type="entry name" value="S_TKc"/>
    <property type="match status" value="1"/>
</dbReference>
<dbReference type="Pfam" id="PF00069">
    <property type="entry name" value="Pkinase"/>
    <property type="match status" value="1"/>
</dbReference>
<keyword evidence="8" id="KW-1133">Transmembrane helix</keyword>
<evidence type="ECO:0000256" key="5">
    <source>
        <dbReference type="PROSITE-ProRule" id="PRU10141"/>
    </source>
</evidence>
<name>A0A835PR22_VANPL</name>
<keyword evidence="4 5" id="KW-0067">ATP-binding</keyword>
<evidence type="ECO:0000313" key="11">
    <source>
        <dbReference type="Proteomes" id="UP000636800"/>
    </source>
</evidence>
<dbReference type="Gene3D" id="3.30.200.20">
    <property type="entry name" value="Phosphorylase Kinase, domain 1"/>
    <property type="match status" value="1"/>
</dbReference>
<dbReference type="FunFam" id="3.30.200.20:FF:000177">
    <property type="entry name" value="Cysteine-rich receptor-like protein kinase 2"/>
    <property type="match status" value="1"/>
</dbReference>
<dbReference type="FunFam" id="1.10.510.10:FF:000336">
    <property type="entry name" value="Cysteine-rich receptor-like protein kinase 2"/>
    <property type="match status" value="1"/>
</dbReference>
<dbReference type="OrthoDB" id="2147978at2759"/>
<feature type="domain" description="Protein kinase" evidence="9">
    <location>
        <begin position="94"/>
        <end position="380"/>
    </location>
</feature>
<keyword evidence="8" id="KW-0472">Membrane</keyword>
<reference evidence="10 11" key="1">
    <citation type="journal article" date="2020" name="Nat. Food">
        <title>A phased Vanilla planifolia genome enables genetic improvement of flavour and production.</title>
        <authorList>
            <person name="Hasing T."/>
            <person name="Tang H."/>
            <person name="Brym M."/>
            <person name="Khazi F."/>
            <person name="Huang T."/>
            <person name="Chambers A.H."/>
        </authorList>
    </citation>
    <scope>NUCLEOTIDE SEQUENCE [LARGE SCALE GENOMIC DNA]</scope>
    <source>
        <tissue evidence="10">Leaf</tissue>
    </source>
</reference>
<dbReference type="SUPFAM" id="SSF56112">
    <property type="entry name" value="Protein kinase-like (PK-like)"/>
    <property type="match status" value="1"/>
</dbReference>
<comment type="caution">
    <text evidence="10">The sequence shown here is derived from an EMBL/GenBank/DDBJ whole genome shotgun (WGS) entry which is preliminary data.</text>
</comment>
<dbReference type="GO" id="GO:0005524">
    <property type="term" value="F:ATP binding"/>
    <property type="evidence" value="ECO:0007669"/>
    <property type="project" value="UniProtKB-UniRule"/>
</dbReference>
<comment type="similarity">
    <text evidence="6">Belongs to the protein kinase superfamily.</text>
</comment>
<evidence type="ECO:0000259" key="9">
    <source>
        <dbReference type="PROSITE" id="PS50011"/>
    </source>
</evidence>
<evidence type="ECO:0000256" key="6">
    <source>
        <dbReference type="RuleBase" id="RU000304"/>
    </source>
</evidence>
<dbReference type="InterPro" id="IPR017441">
    <property type="entry name" value="Protein_kinase_ATP_BS"/>
</dbReference>
<evidence type="ECO:0000256" key="8">
    <source>
        <dbReference type="SAM" id="Phobius"/>
    </source>
</evidence>
<dbReference type="InterPro" id="IPR052059">
    <property type="entry name" value="CR_Ser/Thr_kinase"/>
</dbReference>
<keyword evidence="3" id="KW-0418">Kinase</keyword>
<accession>A0A835PR22</accession>
<keyword evidence="11" id="KW-1185">Reference proteome</keyword>
<evidence type="ECO:0000256" key="2">
    <source>
        <dbReference type="ARBA" id="ARBA00022741"/>
    </source>
</evidence>
<evidence type="ECO:0000313" key="10">
    <source>
        <dbReference type="EMBL" id="KAG0457363.1"/>
    </source>
</evidence>
<dbReference type="EMBL" id="JADCNL010000012">
    <property type="protein sequence ID" value="KAG0457363.1"/>
    <property type="molecule type" value="Genomic_DNA"/>
</dbReference>
<evidence type="ECO:0000256" key="3">
    <source>
        <dbReference type="ARBA" id="ARBA00022777"/>
    </source>
</evidence>
<feature type="compositionally biased region" description="Polar residues" evidence="7">
    <location>
        <begin position="392"/>
        <end position="402"/>
    </location>
</feature>
<dbReference type="PROSITE" id="PS00108">
    <property type="entry name" value="PROTEIN_KINASE_ST"/>
    <property type="match status" value="1"/>
</dbReference>
<dbReference type="AlphaFoldDB" id="A0A835PR22"/>
<dbReference type="InterPro" id="IPR008271">
    <property type="entry name" value="Ser/Thr_kinase_AS"/>
</dbReference>
<evidence type="ECO:0000256" key="7">
    <source>
        <dbReference type="SAM" id="MobiDB-lite"/>
    </source>
</evidence>
<dbReference type="Proteomes" id="UP000636800">
    <property type="component" value="Chromosome 12"/>
</dbReference>
<feature type="transmembrane region" description="Helical" evidence="8">
    <location>
        <begin position="31"/>
        <end position="56"/>
    </location>
</feature>
<dbReference type="CDD" id="cd14066">
    <property type="entry name" value="STKc_IRAK"/>
    <property type="match status" value="1"/>
</dbReference>
<keyword evidence="1" id="KW-0808">Transferase</keyword>
<sequence length="413" mass="46020">MRYSSKAFFPSNGTVDLAAFASSAGGRRKKWAAVVGGVVGGVCLLMFLVIAVFFWFRRQRRPAESLTGDILGATELRGPLNFHYRDLKFATKNFSKENKLGEGGFGEVFKGTLKNGKIIAVKKLVMTQTKSARASFLSEVKLISNVHHQNLLRLLGCSSKRSELLLVYEYMSNGSLDKFLFGEMHGMLNWKQRFDIVVGMARGLAYLHHEFHVCIIHRDIKSNNVLLDDNFKPKIADFGLARLLPGDQSHLSTYFAGTLGYIAPEYVIHGDLTEKVDTYSFGVVVLEIISGQRSSGGSVHEALPQHLLEWAWQLNEEDRLLKLIDKSLNPDEYDLEEVERVITIALLCTQVVSLRPTMSEVLVMLLSRGRLNVQLSRPTFIESPSRGRSDLTDSTGSSSAAPTSILMPKFSAR</sequence>
<organism evidence="10 11">
    <name type="scientific">Vanilla planifolia</name>
    <name type="common">Vanilla</name>
    <dbReference type="NCBI Taxonomy" id="51239"/>
    <lineage>
        <taxon>Eukaryota</taxon>
        <taxon>Viridiplantae</taxon>
        <taxon>Streptophyta</taxon>
        <taxon>Embryophyta</taxon>
        <taxon>Tracheophyta</taxon>
        <taxon>Spermatophyta</taxon>
        <taxon>Magnoliopsida</taxon>
        <taxon>Liliopsida</taxon>
        <taxon>Asparagales</taxon>
        <taxon>Orchidaceae</taxon>
        <taxon>Vanilloideae</taxon>
        <taxon>Vanilleae</taxon>
        <taxon>Vanilla</taxon>
    </lineage>
</organism>
<feature type="binding site" evidence="5">
    <location>
        <position position="123"/>
    </location>
    <ligand>
        <name>ATP</name>
        <dbReference type="ChEBI" id="CHEBI:30616"/>
    </ligand>
</feature>
<feature type="region of interest" description="Disordered" evidence="7">
    <location>
        <begin position="383"/>
        <end position="403"/>
    </location>
</feature>
<dbReference type="InterPro" id="IPR000719">
    <property type="entry name" value="Prot_kinase_dom"/>
</dbReference>
<dbReference type="PROSITE" id="PS50011">
    <property type="entry name" value="PROTEIN_KINASE_DOM"/>
    <property type="match status" value="1"/>
</dbReference>
<evidence type="ECO:0000256" key="1">
    <source>
        <dbReference type="ARBA" id="ARBA00022679"/>
    </source>
</evidence>
<dbReference type="GO" id="GO:0004674">
    <property type="term" value="F:protein serine/threonine kinase activity"/>
    <property type="evidence" value="ECO:0007669"/>
    <property type="project" value="UniProtKB-KW"/>
</dbReference>
<keyword evidence="8" id="KW-0812">Transmembrane</keyword>
<protein>
    <recommendedName>
        <fullName evidence="9">Protein kinase domain-containing protein</fullName>
    </recommendedName>
</protein>
<dbReference type="Gene3D" id="1.10.510.10">
    <property type="entry name" value="Transferase(Phosphotransferase) domain 1"/>
    <property type="match status" value="1"/>
</dbReference>
<evidence type="ECO:0000256" key="4">
    <source>
        <dbReference type="ARBA" id="ARBA00022840"/>
    </source>
</evidence>
<dbReference type="PANTHER" id="PTHR47973">
    <property type="entry name" value="CYSTEINE-RICH RECEPTOR-LIKE PROTEIN KINASE 3"/>
    <property type="match status" value="1"/>
</dbReference>
<dbReference type="InterPro" id="IPR011009">
    <property type="entry name" value="Kinase-like_dom_sf"/>
</dbReference>
<gene>
    <name evidence="10" type="ORF">HPP92_022520</name>
</gene>
<proteinExistence type="inferred from homology"/>
<dbReference type="PROSITE" id="PS00107">
    <property type="entry name" value="PROTEIN_KINASE_ATP"/>
    <property type="match status" value="1"/>
</dbReference>
<keyword evidence="6" id="KW-0723">Serine/threonine-protein kinase</keyword>
<keyword evidence="2 5" id="KW-0547">Nucleotide-binding</keyword>